<keyword evidence="2" id="KW-0949">S-adenosyl-L-methionine</keyword>
<keyword evidence="10" id="KW-1185">Reference proteome</keyword>
<feature type="domain" description="B12-binding" evidence="7">
    <location>
        <begin position="10"/>
        <end position="189"/>
    </location>
</feature>
<dbReference type="RefSeq" id="WP_093883285.1">
    <property type="nucleotide sequence ID" value="NZ_FOBS01000010.1"/>
</dbReference>
<dbReference type="Pfam" id="PF04055">
    <property type="entry name" value="Radical_SAM"/>
    <property type="match status" value="1"/>
</dbReference>
<dbReference type="SFLD" id="SFLDG01123">
    <property type="entry name" value="methyltransferase_(Class_B)"/>
    <property type="match status" value="1"/>
</dbReference>
<dbReference type="GO" id="GO:0005829">
    <property type="term" value="C:cytosol"/>
    <property type="evidence" value="ECO:0007669"/>
    <property type="project" value="TreeGrafter"/>
</dbReference>
<gene>
    <name evidence="9" type="ORF">SAMN04489760_11056</name>
</gene>
<dbReference type="GO" id="GO:0003824">
    <property type="term" value="F:catalytic activity"/>
    <property type="evidence" value="ECO:0007669"/>
    <property type="project" value="InterPro"/>
</dbReference>
<comment type="cofactor">
    <cofactor evidence="1">
        <name>[4Fe-4S] cluster</name>
        <dbReference type="ChEBI" id="CHEBI:49883"/>
    </cofactor>
</comment>
<evidence type="ECO:0000256" key="5">
    <source>
        <dbReference type="ARBA" id="ARBA00023014"/>
    </source>
</evidence>
<dbReference type="CDD" id="cd01335">
    <property type="entry name" value="Radical_SAM"/>
    <property type="match status" value="1"/>
</dbReference>
<dbReference type="PANTHER" id="PTHR43409">
    <property type="entry name" value="ANAEROBIC MAGNESIUM-PROTOPORPHYRIN IX MONOMETHYL ESTER CYCLASE-RELATED"/>
    <property type="match status" value="1"/>
</dbReference>
<dbReference type="Gene3D" id="3.40.50.280">
    <property type="entry name" value="Cobalamin-binding domain"/>
    <property type="match status" value="1"/>
</dbReference>
<dbReference type="PROSITE" id="PS51332">
    <property type="entry name" value="B12_BINDING"/>
    <property type="match status" value="1"/>
</dbReference>
<evidence type="ECO:0000313" key="10">
    <source>
        <dbReference type="Proteomes" id="UP000198744"/>
    </source>
</evidence>
<feature type="region of interest" description="Disordered" evidence="6">
    <location>
        <begin position="58"/>
        <end position="83"/>
    </location>
</feature>
<dbReference type="InterPro" id="IPR023404">
    <property type="entry name" value="rSAM_horseshoe"/>
</dbReference>
<dbReference type="InterPro" id="IPR006638">
    <property type="entry name" value="Elp3/MiaA/NifB-like_rSAM"/>
</dbReference>
<dbReference type="SFLD" id="SFLDG01082">
    <property type="entry name" value="B12-binding_domain_containing"/>
    <property type="match status" value="1"/>
</dbReference>
<evidence type="ECO:0000259" key="8">
    <source>
        <dbReference type="PROSITE" id="PS51918"/>
    </source>
</evidence>
<name>A0A1H7XD48_9BACT</name>
<dbReference type="SUPFAM" id="SSF52242">
    <property type="entry name" value="Cobalamin (vitamin B12)-binding domain"/>
    <property type="match status" value="1"/>
</dbReference>
<dbReference type="InterPro" id="IPR051198">
    <property type="entry name" value="BchE-like"/>
</dbReference>
<reference evidence="9 10" key="1">
    <citation type="submission" date="2016-10" db="EMBL/GenBank/DDBJ databases">
        <authorList>
            <person name="de Groot N.N."/>
        </authorList>
    </citation>
    <scope>NUCLEOTIDE SEQUENCE [LARGE SCALE GENOMIC DNA]</scope>
    <source>
        <strain evidence="9 10">DSM 8423</strain>
    </source>
</reference>
<dbReference type="SUPFAM" id="SSF102114">
    <property type="entry name" value="Radical SAM enzymes"/>
    <property type="match status" value="1"/>
</dbReference>
<dbReference type="PANTHER" id="PTHR43409:SF15">
    <property type="entry name" value="PUTATIVE-RELATED"/>
    <property type="match status" value="1"/>
</dbReference>
<evidence type="ECO:0000256" key="1">
    <source>
        <dbReference type="ARBA" id="ARBA00001966"/>
    </source>
</evidence>
<dbReference type="InterPro" id="IPR034466">
    <property type="entry name" value="Methyltransferase_Class_B"/>
</dbReference>
<dbReference type="SFLD" id="SFLDS00029">
    <property type="entry name" value="Radical_SAM"/>
    <property type="match status" value="1"/>
</dbReference>
<dbReference type="AlphaFoldDB" id="A0A1H7XD48"/>
<protein>
    <submittedName>
        <fullName evidence="9">Radical SAM superfamily enzyme YgiQ, UPF0313 family</fullName>
    </submittedName>
</protein>
<dbReference type="GO" id="GO:0051539">
    <property type="term" value="F:4 iron, 4 sulfur cluster binding"/>
    <property type="evidence" value="ECO:0007669"/>
    <property type="project" value="UniProtKB-KW"/>
</dbReference>
<keyword evidence="5" id="KW-0411">Iron-sulfur</keyword>
<dbReference type="GO" id="GO:0031419">
    <property type="term" value="F:cobalamin binding"/>
    <property type="evidence" value="ECO:0007669"/>
    <property type="project" value="InterPro"/>
</dbReference>
<keyword evidence="3" id="KW-0479">Metal-binding</keyword>
<organism evidence="9 10">
    <name type="scientific">Syntrophus gentianae</name>
    <dbReference type="NCBI Taxonomy" id="43775"/>
    <lineage>
        <taxon>Bacteria</taxon>
        <taxon>Pseudomonadati</taxon>
        <taxon>Thermodesulfobacteriota</taxon>
        <taxon>Syntrophia</taxon>
        <taxon>Syntrophales</taxon>
        <taxon>Syntrophaceae</taxon>
        <taxon>Syntrophus</taxon>
    </lineage>
</organism>
<evidence type="ECO:0000256" key="3">
    <source>
        <dbReference type="ARBA" id="ARBA00022723"/>
    </source>
</evidence>
<sequence>MRNANVLLINPWIYDFAAYDFWSKPLGLLYLAGILRKNSVNVQLIDCLNPLHPGLTEDKGIKKPRRKSSGQGQYPKEILSKPEPLQGIPRNYHRYGIPPRLFRQELHDCAPPDIVLVTSMMTYWYPGVFDAITVVREIFPDVPILLGGNYVTLCPDHARLSGADFILPGEGERHLRFIMEEVLQLEIQYLPDPTNLDSLPYPAFDLLPYKEQVPIMTSRGCPFRCIYCASHLLNSSFRRRSPELVADEIAFWNRQFGISHFSFYDDAFLMNPEEMAIPLMEEIIRRDLSCQFHCPNGLHLRSMDEKISRLMIRSGFRTLRFGFETSNSDQQVRTGGKVTNEHLNKAISCLKQAGYEPADIGLYLLCGLPGQSAQEVEESIRFVLSFGAKPVLAEFSPIPGTGLWDRSVQTSPYDLANEPLYHNNTLLPCRHESFTYEDYRKLKSLIKARGETASAHIRP</sequence>
<accession>A0A1H7XD48</accession>
<evidence type="ECO:0000256" key="4">
    <source>
        <dbReference type="ARBA" id="ARBA00023004"/>
    </source>
</evidence>
<proteinExistence type="predicted"/>
<dbReference type="Gene3D" id="3.80.30.20">
    <property type="entry name" value="tm_1862 like domain"/>
    <property type="match status" value="1"/>
</dbReference>
<dbReference type="InterPro" id="IPR036724">
    <property type="entry name" value="Cobalamin-bd_sf"/>
</dbReference>
<evidence type="ECO:0000313" key="9">
    <source>
        <dbReference type="EMBL" id="SEM31792.1"/>
    </source>
</evidence>
<evidence type="ECO:0000259" key="7">
    <source>
        <dbReference type="PROSITE" id="PS51332"/>
    </source>
</evidence>
<dbReference type="PROSITE" id="PS51918">
    <property type="entry name" value="RADICAL_SAM"/>
    <property type="match status" value="1"/>
</dbReference>
<dbReference type="InterPro" id="IPR058240">
    <property type="entry name" value="rSAM_sf"/>
</dbReference>
<evidence type="ECO:0000256" key="6">
    <source>
        <dbReference type="SAM" id="MobiDB-lite"/>
    </source>
</evidence>
<dbReference type="EMBL" id="FOBS01000010">
    <property type="protein sequence ID" value="SEM31792.1"/>
    <property type="molecule type" value="Genomic_DNA"/>
</dbReference>
<dbReference type="Proteomes" id="UP000198744">
    <property type="component" value="Unassembled WGS sequence"/>
</dbReference>
<dbReference type="InterPro" id="IPR006158">
    <property type="entry name" value="Cobalamin-bd"/>
</dbReference>
<keyword evidence="4" id="KW-0408">Iron</keyword>
<evidence type="ECO:0000256" key="2">
    <source>
        <dbReference type="ARBA" id="ARBA00022691"/>
    </source>
</evidence>
<dbReference type="InterPro" id="IPR007197">
    <property type="entry name" value="rSAM"/>
</dbReference>
<dbReference type="OrthoDB" id="9804952at2"/>
<dbReference type="STRING" id="43775.SAMN04489760_11056"/>
<dbReference type="GO" id="GO:0046872">
    <property type="term" value="F:metal ion binding"/>
    <property type="evidence" value="ECO:0007669"/>
    <property type="project" value="UniProtKB-KW"/>
</dbReference>
<dbReference type="SMART" id="SM00729">
    <property type="entry name" value="Elp3"/>
    <property type="match status" value="1"/>
</dbReference>
<feature type="domain" description="Radical SAM core" evidence="8">
    <location>
        <begin position="207"/>
        <end position="437"/>
    </location>
</feature>